<organism evidence="1 2">
    <name type="scientific">Nitrospira tepida</name>
    <dbReference type="NCBI Taxonomy" id="2973512"/>
    <lineage>
        <taxon>Bacteria</taxon>
        <taxon>Pseudomonadati</taxon>
        <taxon>Nitrospirota</taxon>
        <taxon>Nitrospiria</taxon>
        <taxon>Nitrospirales</taxon>
        <taxon>Nitrospiraceae</taxon>
        <taxon>Nitrospira</taxon>
    </lineage>
</organism>
<accession>A0AA86MWI3</accession>
<reference evidence="1" key="1">
    <citation type="submission" date="2022-10" db="EMBL/GenBank/DDBJ databases">
        <authorList>
            <person name="Koch H."/>
        </authorList>
    </citation>
    <scope>NUCLEOTIDE SEQUENCE</scope>
    <source>
        <strain evidence="1">DNF</strain>
    </source>
</reference>
<proteinExistence type="predicted"/>
<dbReference type="AlphaFoldDB" id="A0AA86MWI3"/>
<dbReference type="RefSeq" id="WP_289267347.1">
    <property type="nucleotide sequence ID" value="NZ_OX365700.1"/>
</dbReference>
<dbReference type="Pfam" id="PF20112">
    <property type="entry name" value="DUF6502"/>
    <property type="match status" value="1"/>
</dbReference>
<dbReference type="InterPro" id="IPR045445">
    <property type="entry name" value="DUF6502"/>
</dbReference>
<keyword evidence="2" id="KW-1185">Reference proteome</keyword>
<protein>
    <submittedName>
        <fullName evidence="1">Uncharacterized protein</fullName>
    </submittedName>
</protein>
<dbReference type="EMBL" id="OX365700">
    <property type="protein sequence ID" value="CAI4030356.1"/>
    <property type="molecule type" value="Genomic_DNA"/>
</dbReference>
<name>A0AA86MWI3_9BACT</name>
<dbReference type="KEGG" id="nti:DNFV4_00784"/>
<evidence type="ECO:0000313" key="1">
    <source>
        <dbReference type="EMBL" id="CAI4030356.1"/>
    </source>
</evidence>
<evidence type="ECO:0000313" key="2">
    <source>
        <dbReference type="Proteomes" id="UP001179121"/>
    </source>
</evidence>
<dbReference type="Proteomes" id="UP001179121">
    <property type="component" value="Chromosome"/>
</dbReference>
<gene>
    <name evidence="1" type="ORF">DNFV4_00784</name>
</gene>
<sequence length="279" mass="31246">MPSSQTEALCVATRVLLRPLIRIFLRHGLPAKAFFDLAKQVYVEVAKTEFGIGGKAATTSRIAILTGLTRKDVQRLLAAPHRDEAAMSEQYNRAARVIAGWLKDEDFSDHKGHPAPLPVEGERRAFSELVRRYSGDMPPRAMLDELLRVGAVKRIKDGRVCLVERAYVPERGIAQKLNILGADTADLIATIEHNLYVNPQKPRFQRKVMYDNVPADTAKEFHAIAAARGQELLEALDRWLAHRDRDVNPAVKGTGRVRLGIGIYHFEESLDPETKRKPS</sequence>